<reference evidence="1" key="1">
    <citation type="submission" date="2022-10" db="EMBL/GenBank/DDBJ databases">
        <title>The complete genomes of actinobacterial strains from the NBC collection.</title>
        <authorList>
            <person name="Joergensen T.S."/>
            <person name="Alvarez Arevalo M."/>
            <person name="Sterndorff E.B."/>
            <person name="Faurdal D."/>
            <person name="Vuksanovic O."/>
            <person name="Mourched A.-S."/>
            <person name="Charusanti P."/>
            <person name="Shaw S."/>
            <person name="Blin K."/>
            <person name="Weber T."/>
        </authorList>
    </citation>
    <scope>NUCLEOTIDE SEQUENCE</scope>
    <source>
        <strain evidence="1">NBC 01771</strain>
    </source>
</reference>
<evidence type="ECO:0000313" key="2">
    <source>
        <dbReference type="Proteomes" id="UP001348369"/>
    </source>
</evidence>
<name>A0ACD4ZSJ5_9ACTN</name>
<accession>A0ACD4ZSJ5</accession>
<organism evidence="1 2">
    <name type="scientific">Streptomyces scopuliridis</name>
    <dbReference type="NCBI Taxonomy" id="452529"/>
    <lineage>
        <taxon>Bacteria</taxon>
        <taxon>Bacillati</taxon>
        <taxon>Actinomycetota</taxon>
        <taxon>Actinomycetes</taxon>
        <taxon>Kitasatosporales</taxon>
        <taxon>Streptomycetaceae</taxon>
        <taxon>Streptomyces</taxon>
    </lineage>
</organism>
<keyword evidence="2" id="KW-1185">Reference proteome</keyword>
<dbReference type="Proteomes" id="UP001348369">
    <property type="component" value="Chromosome"/>
</dbReference>
<gene>
    <name evidence="1" type="ORF">OG835_32545</name>
</gene>
<sequence length="252" mass="27764">MSNDFRETTITVAGVAHVIRTERIGTMRTIKHLEAAHTKAVRAAVIDLRRANADNMEAVAEAKVSKLGGLPTRDLIIREARTRANQARRGTLPTYGAYDDARKGFPKAPSGKPVPSYLVEIAPGHYATAEAARSLGAEELADEVLPGLELRRYGRKWVLCHVLSVTEERPNVHIGPVFKTRERAREVARTELAHLDWTRSTEDLLADPVAGPTVRLIKWREFVAASKRNAWAKEKVSKAEAEIAALAHTLAA</sequence>
<proteinExistence type="predicted"/>
<protein>
    <submittedName>
        <fullName evidence="1">Uncharacterized protein</fullName>
    </submittedName>
</protein>
<evidence type="ECO:0000313" key="1">
    <source>
        <dbReference type="EMBL" id="WSC01263.1"/>
    </source>
</evidence>
<dbReference type="EMBL" id="CP109109">
    <property type="protein sequence ID" value="WSC01263.1"/>
    <property type="molecule type" value="Genomic_DNA"/>
</dbReference>